<dbReference type="Pfam" id="PF01609">
    <property type="entry name" value="DDE_Tnp_1"/>
    <property type="match status" value="1"/>
</dbReference>
<dbReference type="SUPFAM" id="SSF53098">
    <property type="entry name" value="Ribonuclease H-like"/>
    <property type="match status" value="1"/>
</dbReference>
<dbReference type="InterPro" id="IPR047952">
    <property type="entry name" value="Transpos_IS4"/>
</dbReference>
<reference evidence="2 3" key="1">
    <citation type="submission" date="2023-11" db="EMBL/GenBank/DDBJ databases">
        <title>Coraliomargarita sp. nov., isolated from marine algae.</title>
        <authorList>
            <person name="Lee J.K."/>
            <person name="Baek J.H."/>
            <person name="Kim J.M."/>
            <person name="Choi D.G."/>
            <person name="Jeon C.O."/>
        </authorList>
    </citation>
    <scope>NUCLEOTIDE SEQUENCE [LARGE SCALE GENOMIC DNA]</scope>
    <source>
        <strain evidence="2 3">J2-16</strain>
    </source>
</reference>
<gene>
    <name evidence="2" type="ORF">SH580_04085</name>
</gene>
<dbReference type="InterPro" id="IPR012337">
    <property type="entry name" value="RNaseH-like_sf"/>
</dbReference>
<feature type="domain" description="Transposase IS4-like" evidence="1">
    <location>
        <begin position="119"/>
        <end position="355"/>
    </location>
</feature>
<evidence type="ECO:0000259" key="1">
    <source>
        <dbReference type="Pfam" id="PF01609"/>
    </source>
</evidence>
<accession>A0ABZ0RKZ1</accession>
<protein>
    <submittedName>
        <fullName evidence="2">IS4 family transposase</fullName>
    </submittedName>
</protein>
<name>A0ABZ0RKZ1_9BACT</name>
<dbReference type="PANTHER" id="PTHR37529:SF1">
    <property type="entry name" value="TRANSPOSASE INSG FOR INSERTION SEQUENCE ELEMENT IS4-RELATED"/>
    <property type="match status" value="1"/>
</dbReference>
<proteinExistence type="predicted"/>
<dbReference type="Proteomes" id="UP001324993">
    <property type="component" value="Chromosome"/>
</dbReference>
<dbReference type="PANTHER" id="PTHR37529">
    <property type="entry name" value="TRANSPOSASE INSG FOR INSERTION SEQUENCE ELEMENT IS4-RELATED"/>
    <property type="match status" value="1"/>
</dbReference>
<dbReference type="EMBL" id="CP138858">
    <property type="protein sequence ID" value="WPJ96884.1"/>
    <property type="molecule type" value="Genomic_DNA"/>
</dbReference>
<sequence>MSASTSLCLPLFSNFPAAFEELFSRESCALIFAQHGPRGGGQAKLNGWEWLMSRVYHELARSGTFSSNTKAVSGVRISDSALSQRALSIGEKMIEEILPIALRPLAERERDAQAFYNAYRLVAIDGTRFNLRNTGTINEQASKVACNRGSGEPAFAHLLAVVLVELGMHQPLGTRLGWQGEGELTLARQLFAAQDLPERSLLLADRLFGYPSLIWGLWSMLRRTHSYVLVRIKSNLKAKRTRQLADGSWLVEVKAVDPSTTRKKMGVLELREIYGRVCYEDQSGHRSCLQIRLWTSLLDDTTCPATELIALYAARWEEELFFRELKSHLHARGELLDALTPQTAAQEVLAMLLAAALIAKQRQSVASAAGVEPLRISFAKVLHKTAALCELLQVGADLITPQALAQWIQRLLDDLICDAVIKKRRPRTCPRTLRQPTKDWPKTKVAQSKRVVKTIEVTNP</sequence>
<keyword evidence="3" id="KW-1185">Reference proteome</keyword>
<dbReference type="RefSeq" id="WP_319833741.1">
    <property type="nucleotide sequence ID" value="NZ_CP138858.1"/>
</dbReference>
<evidence type="ECO:0000313" key="3">
    <source>
        <dbReference type="Proteomes" id="UP001324993"/>
    </source>
</evidence>
<dbReference type="NCBIfam" id="NF033592">
    <property type="entry name" value="transpos_IS4_1"/>
    <property type="match status" value="1"/>
</dbReference>
<evidence type="ECO:0000313" key="2">
    <source>
        <dbReference type="EMBL" id="WPJ96884.1"/>
    </source>
</evidence>
<dbReference type="InterPro" id="IPR002559">
    <property type="entry name" value="Transposase_11"/>
</dbReference>
<organism evidence="2 3">
    <name type="scientific">Coraliomargarita algicola</name>
    <dbReference type="NCBI Taxonomy" id="3092156"/>
    <lineage>
        <taxon>Bacteria</taxon>
        <taxon>Pseudomonadati</taxon>
        <taxon>Verrucomicrobiota</taxon>
        <taxon>Opitutia</taxon>
        <taxon>Puniceicoccales</taxon>
        <taxon>Coraliomargaritaceae</taxon>
        <taxon>Coraliomargarita</taxon>
    </lineage>
</organism>